<evidence type="ECO:0000313" key="12">
    <source>
        <dbReference type="Proteomes" id="UP000443070"/>
    </source>
</evidence>
<keyword evidence="7" id="KW-0255">Endonuclease</keyword>
<evidence type="ECO:0000259" key="9">
    <source>
        <dbReference type="Pfam" id="PF12320"/>
    </source>
</evidence>
<dbReference type="Pfam" id="PF12320">
    <property type="entry name" value="SbcD_C"/>
    <property type="match status" value="1"/>
</dbReference>
<dbReference type="GO" id="GO:0006310">
    <property type="term" value="P:DNA recombination"/>
    <property type="evidence" value="ECO:0007669"/>
    <property type="project" value="UniProtKB-KW"/>
</dbReference>
<dbReference type="GO" id="GO:0008408">
    <property type="term" value="F:3'-5' exonuclease activity"/>
    <property type="evidence" value="ECO:0007669"/>
    <property type="project" value="InterPro"/>
</dbReference>
<dbReference type="NCBIfam" id="TIGR00619">
    <property type="entry name" value="sbcd"/>
    <property type="match status" value="1"/>
</dbReference>
<keyword evidence="7" id="KW-0235">DNA replication</keyword>
<evidence type="ECO:0000256" key="4">
    <source>
        <dbReference type="ARBA" id="ARBA00022722"/>
    </source>
</evidence>
<keyword evidence="12" id="KW-1185">Reference proteome</keyword>
<comment type="similarity">
    <text evidence="1 7">Belongs to the SbcD family.</text>
</comment>
<dbReference type="PANTHER" id="PTHR30337:SF0">
    <property type="entry name" value="NUCLEASE SBCCD SUBUNIT D"/>
    <property type="match status" value="1"/>
</dbReference>
<dbReference type="RefSeq" id="WP_155164044.1">
    <property type="nucleotide sequence ID" value="NZ_WNBG01000004.1"/>
</dbReference>
<dbReference type="Proteomes" id="UP000443070">
    <property type="component" value="Unassembled WGS sequence"/>
</dbReference>
<dbReference type="InterPro" id="IPR029052">
    <property type="entry name" value="Metallo-depent_PP-like"/>
</dbReference>
<dbReference type="GO" id="GO:0006260">
    <property type="term" value="P:DNA replication"/>
    <property type="evidence" value="ECO:0007669"/>
    <property type="project" value="UniProtKB-KW"/>
</dbReference>
<comment type="caution">
    <text evidence="10">The sequence shown here is derived from an EMBL/GenBank/DDBJ whole genome shotgun (WGS) entry which is preliminary data.</text>
</comment>
<evidence type="ECO:0000256" key="2">
    <source>
        <dbReference type="ARBA" id="ARBA00011322"/>
    </source>
</evidence>
<feature type="domain" description="Nuclease SbcCD subunit D C-terminal" evidence="9">
    <location>
        <begin position="267"/>
        <end position="353"/>
    </location>
</feature>
<dbReference type="CDD" id="cd00840">
    <property type="entry name" value="MPP_Mre11_N"/>
    <property type="match status" value="1"/>
</dbReference>
<accession>A0A7X3BVR1</accession>
<evidence type="ECO:0000256" key="5">
    <source>
        <dbReference type="ARBA" id="ARBA00022801"/>
    </source>
</evidence>
<evidence type="ECO:0000313" key="11">
    <source>
        <dbReference type="EMBL" id="MTU04147.1"/>
    </source>
</evidence>
<dbReference type="EMBL" id="WNBM01000004">
    <property type="protein sequence ID" value="MTT76083.1"/>
    <property type="molecule type" value="Genomic_DNA"/>
</dbReference>
<dbReference type="Proteomes" id="UP000484547">
    <property type="component" value="Unassembled WGS sequence"/>
</dbReference>
<dbReference type="Pfam" id="PF00149">
    <property type="entry name" value="Metallophos"/>
    <property type="match status" value="1"/>
</dbReference>
<dbReference type="SUPFAM" id="SSF56300">
    <property type="entry name" value="Metallo-dependent phosphatases"/>
    <property type="match status" value="1"/>
</dbReference>
<dbReference type="InterPro" id="IPR050535">
    <property type="entry name" value="DNA_Repair-Maintenance_Comp"/>
</dbReference>
<organism evidence="10 13">
    <name type="scientific">Phascolarctobacterium faecium</name>
    <dbReference type="NCBI Taxonomy" id="33025"/>
    <lineage>
        <taxon>Bacteria</taxon>
        <taxon>Bacillati</taxon>
        <taxon>Bacillota</taxon>
        <taxon>Negativicutes</taxon>
        <taxon>Acidaminococcales</taxon>
        <taxon>Acidaminococcaceae</taxon>
        <taxon>Phascolarctobacterium</taxon>
    </lineage>
</organism>
<dbReference type="InterPro" id="IPR004593">
    <property type="entry name" value="SbcD"/>
</dbReference>
<evidence type="ECO:0000313" key="13">
    <source>
        <dbReference type="Proteomes" id="UP000484547"/>
    </source>
</evidence>
<comment type="subunit">
    <text evidence="2 7">Heterodimer of SbcC and SbcD.</text>
</comment>
<dbReference type="InterPro" id="IPR004843">
    <property type="entry name" value="Calcineurin-like_PHP"/>
</dbReference>
<reference evidence="12 13" key="1">
    <citation type="journal article" date="2019" name="Nat. Med.">
        <title>A library of human gut bacterial isolates paired with longitudinal multiomics data enables mechanistic microbiome research.</title>
        <authorList>
            <person name="Poyet M."/>
            <person name="Groussin M."/>
            <person name="Gibbons S.M."/>
            <person name="Avila-Pacheco J."/>
            <person name="Jiang X."/>
            <person name="Kearney S.M."/>
            <person name="Perrotta A.R."/>
            <person name="Berdy B."/>
            <person name="Zhao S."/>
            <person name="Lieberman T.D."/>
            <person name="Swanson P.K."/>
            <person name="Smith M."/>
            <person name="Roesemann S."/>
            <person name="Alexander J.E."/>
            <person name="Rich S.A."/>
            <person name="Livny J."/>
            <person name="Vlamakis H."/>
            <person name="Clish C."/>
            <person name="Bullock K."/>
            <person name="Deik A."/>
            <person name="Scott J."/>
            <person name="Pierce K.A."/>
            <person name="Xavier R.J."/>
            <person name="Alm E.J."/>
        </authorList>
    </citation>
    <scope>NUCLEOTIDE SEQUENCE [LARGE SCALE GENOMIC DNA]</scope>
    <source>
        <strain evidence="10 13">BIOML-A13</strain>
        <strain evidence="11 12">BIOML-A3</strain>
    </source>
</reference>
<name>A0A7X3BVR1_9FIRM</name>
<evidence type="ECO:0000256" key="3">
    <source>
        <dbReference type="ARBA" id="ARBA00013365"/>
    </source>
</evidence>
<dbReference type="AlphaFoldDB" id="A0A7X3BVR1"/>
<keyword evidence="6 7" id="KW-0269">Exonuclease</keyword>
<dbReference type="OrthoDB" id="9773856at2"/>
<proteinExistence type="inferred from homology"/>
<keyword evidence="5 7" id="KW-0378">Hydrolase</keyword>
<dbReference type="PANTHER" id="PTHR30337">
    <property type="entry name" value="COMPONENT OF ATP-DEPENDENT DSDNA EXONUCLEASE"/>
    <property type="match status" value="1"/>
</dbReference>
<keyword evidence="7" id="KW-0233">DNA recombination</keyword>
<evidence type="ECO:0000256" key="1">
    <source>
        <dbReference type="ARBA" id="ARBA00010555"/>
    </source>
</evidence>
<sequence>MRFLHTSDWHLGRIFHGLHMTDDQAIVLEELIALVKESNVDAVLIAGDIYDRAVPPTQAVTLLDEVLRRLVQEAGKNVIMIAGNHDNADRLGFGQSLLSQNKLYITGPVSPSTQPVVLYDTYGPVYFAPLTYGEPLAASELLRQPLKTHEDVVRWQISNQLRQIPDTARKVALAHVFLTGAQESPDSERPLAIGGATTVGIDCFAPFNYAALGHLHACQNGSSKVRYSGSLLKYSFNEVQQSKGVHIVDMAADGSITVETVQLKPCRELACLRGSFSELVSKPQPELYDCYLQVTLTDEQPILDAKYRLEQVYPNILHLEYARLHSGNDADTAAVNHKKLGTAELFEAFFTQVNNRQLTDSEKSLLSDIINSEVQTERQA</sequence>
<gene>
    <name evidence="7 10" type="primary">sbcD</name>
    <name evidence="10" type="ORF">GMD11_07390</name>
    <name evidence="11" type="ORF">GMD18_07045</name>
</gene>
<evidence type="ECO:0000256" key="6">
    <source>
        <dbReference type="ARBA" id="ARBA00022839"/>
    </source>
</evidence>
<dbReference type="Gene3D" id="3.60.21.10">
    <property type="match status" value="1"/>
</dbReference>
<evidence type="ECO:0000313" key="10">
    <source>
        <dbReference type="EMBL" id="MTT76083.1"/>
    </source>
</evidence>
<protein>
    <recommendedName>
        <fullName evidence="3 7">Nuclease SbcCD subunit D</fullName>
    </recommendedName>
</protein>
<feature type="domain" description="Calcineurin-like phosphoesterase" evidence="8">
    <location>
        <begin position="1"/>
        <end position="93"/>
    </location>
</feature>
<evidence type="ECO:0000259" key="8">
    <source>
        <dbReference type="Pfam" id="PF00149"/>
    </source>
</evidence>
<dbReference type="GO" id="GO:0004519">
    <property type="term" value="F:endonuclease activity"/>
    <property type="evidence" value="ECO:0007669"/>
    <property type="project" value="UniProtKB-KW"/>
</dbReference>
<evidence type="ECO:0000256" key="7">
    <source>
        <dbReference type="RuleBase" id="RU363069"/>
    </source>
</evidence>
<dbReference type="EMBL" id="WNBW01000004">
    <property type="protein sequence ID" value="MTU04147.1"/>
    <property type="molecule type" value="Genomic_DNA"/>
</dbReference>
<dbReference type="InterPro" id="IPR026843">
    <property type="entry name" value="SbcD_C"/>
</dbReference>
<dbReference type="InterPro" id="IPR041796">
    <property type="entry name" value="Mre11_N"/>
</dbReference>
<comment type="function">
    <text evidence="7">SbcCD cleaves DNA hairpin structures. These structures can inhibit DNA replication and are intermediates in certain DNA recombination reactions. The complex acts as a 3'-&gt;5' double strand exonuclease that can open hairpins. It also has a 5' single-strand endonuclease activity.</text>
</comment>
<keyword evidence="4 7" id="KW-0540">Nuclease</keyword>